<accession>A0ABU0DPY4</accession>
<name>A0ABU0DPY4_9BACI</name>
<proteinExistence type="predicted"/>
<organism evidence="2 3">
    <name type="scientific">Alkalibacillus filiformis</name>
    <dbReference type="NCBI Taxonomy" id="200990"/>
    <lineage>
        <taxon>Bacteria</taxon>
        <taxon>Bacillati</taxon>
        <taxon>Bacillota</taxon>
        <taxon>Bacilli</taxon>
        <taxon>Bacillales</taxon>
        <taxon>Bacillaceae</taxon>
        <taxon>Alkalibacillus</taxon>
    </lineage>
</organism>
<protein>
    <submittedName>
        <fullName evidence="2">Uncharacterized protein</fullName>
    </submittedName>
</protein>
<dbReference type="EMBL" id="JAUSUP010000001">
    <property type="protein sequence ID" value="MDQ0350368.1"/>
    <property type="molecule type" value="Genomic_DNA"/>
</dbReference>
<keyword evidence="3" id="KW-1185">Reference proteome</keyword>
<keyword evidence="1" id="KW-1133">Transmembrane helix</keyword>
<sequence length="40" mass="4334">MSKQVGLFTIGLLIGLFMVNPILTMFGLPTSGEILTYIFG</sequence>
<gene>
    <name evidence="2" type="ORF">J2R98_000171</name>
</gene>
<feature type="transmembrane region" description="Helical" evidence="1">
    <location>
        <begin position="7"/>
        <end position="28"/>
    </location>
</feature>
<dbReference type="Proteomes" id="UP001236723">
    <property type="component" value="Unassembled WGS sequence"/>
</dbReference>
<comment type="caution">
    <text evidence="2">The sequence shown here is derived from an EMBL/GenBank/DDBJ whole genome shotgun (WGS) entry which is preliminary data.</text>
</comment>
<keyword evidence="1" id="KW-0812">Transmembrane</keyword>
<dbReference type="RefSeq" id="WP_307065152.1">
    <property type="nucleotide sequence ID" value="NZ_JAUSUP010000001.1"/>
</dbReference>
<reference evidence="2 3" key="1">
    <citation type="submission" date="2023-07" db="EMBL/GenBank/DDBJ databases">
        <title>Genomic Encyclopedia of Type Strains, Phase IV (KMG-IV): sequencing the most valuable type-strain genomes for metagenomic binning, comparative biology and taxonomic classification.</title>
        <authorList>
            <person name="Goeker M."/>
        </authorList>
    </citation>
    <scope>NUCLEOTIDE SEQUENCE [LARGE SCALE GENOMIC DNA]</scope>
    <source>
        <strain evidence="2 3">DSM 15448</strain>
    </source>
</reference>
<evidence type="ECO:0000256" key="1">
    <source>
        <dbReference type="SAM" id="Phobius"/>
    </source>
</evidence>
<keyword evidence="1" id="KW-0472">Membrane</keyword>
<evidence type="ECO:0000313" key="3">
    <source>
        <dbReference type="Proteomes" id="UP001236723"/>
    </source>
</evidence>
<evidence type="ECO:0000313" key="2">
    <source>
        <dbReference type="EMBL" id="MDQ0350368.1"/>
    </source>
</evidence>